<comment type="caution">
    <text evidence="5">The sequence shown here is derived from an EMBL/GenBank/DDBJ whole genome shotgun (WGS) entry which is preliminary data.</text>
</comment>
<dbReference type="EMBL" id="DXDC01000351">
    <property type="protein sequence ID" value="HIY66913.1"/>
    <property type="molecule type" value="Genomic_DNA"/>
</dbReference>
<accession>A0A9D1YX45</accession>
<proteinExistence type="inferred from homology"/>
<sequence length="405" mass="42499">MGDALPRLTVAQTAARLGVKAETVYAYVSRGMLARERGSDGSTFDPLEVEAFARSRRRTPSVHHGRAATDGRPLMVLETDIANIEDDELFYRGTPLAELVAAPFEAVATWLWHGEFGVDPVFPRVPDGMPTAMDVIALLPPQANSIDRLRTTVNVLGAEDPTRHDPSVEQLRRVGAGLLTGLPRALGDTEISPDASVAASLWSALGGVAESDSAGARAVNAALVVTADHDLAVSTFAARIAASARADGYSAVSAALGVFDSPLHGTASLRAVRMISDVVSGAAPEVAVSGAVREGGRGVPGFGQPLYAKADPRAEILLPMVEQLGDARPVLDAVRAISDVVGRRARLFPNIDLALAALVRAARMTDDAGSAIFAIGRTAGWIAHVIAEYGEQPLRLRPRGRFSGA</sequence>
<dbReference type="InterPro" id="IPR016142">
    <property type="entry name" value="Citrate_synth-like_lrg_a-sub"/>
</dbReference>
<gene>
    <name evidence="5" type="ORF">H9830_11635</name>
</gene>
<evidence type="ECO:0000256" key="1">
    <source>
        <dbReference type="ARBA" id="ARBA00005163"/>
    </source>
</evidence>
<reference evidence="5" key="2">
    <citation type="submission" date="2021-04" db="EMBL/GenBank/DDBJ databases">
        <authorList>
            <person name="Gilroy R."/>
        </authorList>
    </citation>
    <scope>NUCLEOTIDE SEQUENCE</scope>
    <source>
        <strain evidence="5">ChiGjej1B1-98</strain>
    </source>
</reference>
<dbReference type="SUPFAM" id="SSF48256">
    <property type="entry name" value="Citrate synthase"/>
    <property type="match status" value="1"/>
</dbReference>
<dbReference type="AlphaFoldDB" id="A0A9D1YX45"/>
<evidence type="ECO:0000256" key="2">
    <source>
        <dbReference type="ARBA" id="ARBA00010566"/>
    </source>
</evidence>
<comment type="pathway">
    <text evidence="1">Carbohydrate metabolism; tricarboxylic acid cycle.</text>
</comment>
<dbReference type="Pfam" id="PF00285">
    <property type="entry name" value="Citrate_synt"/>
    <property type="match status" value="1"/>
</dbReference>
<dbReference type="Proteomes" id="UP000824005">
    <property type="component" value="Unassembled WGS sequence"/>
</dbReference>
<dbReference type="PANTHER" id="PTHR11739">
    <property type="entry name" value="CITRATE SYNTHASE"/>
    <property type="match status" value="1"/>
</dbReference>
<dbReference type="InterPro" id="IPR036969">
    <property type="entry name" value="Citrate_synthase_sf"/>
</dbReference>
<evidence type="ECO:0000313" key="5">
    <source>
        <dbReference type="EMBL" id="HIY66913.1"/>
    </source>
</evidence>
<dbReference type="GO" id="GO:0006099">
    <property type="term" value="P:tricarboxylic acid cycle"/>
    <property type="evidence" value="ECO:0007669"/>
    <property type="project" value="TreeGrafter"/>
</dbReference>
<dbReference type="GO" id="GO:0005975">
    <property type="term" value="P:carbohydrate metabolic process"/>
    <property type="evidence" value="ECO:0007669"/>
    <property type="project" value="TreeGrafter"/>
</dbReference>
<comment type="similarity">
    <text evidence="2">Belongs to the citrate synthase family.</text>
</comment>
<evidence type="ECO:0000256" key="3">
    <source>
        <dbReference type="ARBA" id="ARBA00012972"/>
    </source>
</evidence>
<dbReference type="GO" id="GO:0005829">
    <property type="term" value="C:cytosol"/>
    <property type="evidence" value="ECO:0007669"/>
    <property type="project" value="TreeGrafter"/>
</dbReference>
<dbReference type="InterPro" id="IPR016143">
    <property type="entry name" value="Citrate_synth-like_sm_a-sub"/>
</dbReference>
<dbReference type="PANTHER" id="PTHR11739:SF4">
    <property type="entry name" value="CITRATE SYNTHASE, PEROXISOMAL"/>
    <property type="match status" value="1"/>
</dbReference>
<dbReference type="Gene3D" id="1.10.230.10">
    <property type="entry name" value="Cytochrome P450-Terp, domain 2"/>
    <property type="match status" value="1"/>
</dbReference>
<evidence type="ECO:0000256" key="4">
    <source>
        <dbReference type="ARBA" id="ARBA00022679"/>
    </source>
</evidence>
<dbReference type="Gene3D" id="1.10.580.10">
    <property type="entry name" value="Citrate Synthase, domain 1"/>
    <property type="match status" value="1"/>
</dbReference>
<protein>
    <recommendedName>
        <fullName evidence="3">citrate synthase (unknown stereospecificity)</fullName>
        <ecNumber evidence="3">2.3.3.16</ecNumber>
    </recommendedName>
</protein>
<reference evidence="5" key="1">
    <citation type="journal article" date="2021" name="PeerJ">
        <title>Extensive microbial diversity within the chicken gut microbiome revealed by metagenomics and culture.</title>
        <authorList>
            <person name="Gilroy R."/>
            <person name="Ravi A."/>
            <person name="Getino M."/>
            <person name="Pursley I."/>
            <person name="Horton D.L."/>
            <person name="Alikhan N.F."/>
            <person name="Baker D."/>
            <person name="Gharbi K."/>
            <person name="Hall N."/>
            <person name="Watson M."/>
            <person name="Adriaenssens E.M."/>
            <person name="Foster-Nyarko E."/>
            <person name="Jarju S."/>
            <person name="Secka A."/>
            <person name="Antonio M."/>
            <person name="Oren A."/>
            <person name="Chaudhuri R.R."/>
            <person name="La Ragione R."/>
            <person name="Hildebrand F."/>
            <person name="Pallen M.J."/>
        </authorList>
    </citation>
    <scope>NUCLEOTIDE SEQUENCE</scope>
    <source>
        <strain evidence="5">ChiGjej1B1-98</strain>
    </source>
</reference>
<keyword evidence="4" id="KW-0808">Transferase</keyword>
<dbReference type="PRINTS" id="PR00143">
    <property type="entry name" value="CITRTSNTHASE"/>
</dbReference>
<dbReference type="GO" id="GO:0036440">
    <property type="term" value="F:citrate synthase activity"/>
    <property type="evidence" value="ECO:0007669"/>
    <property type="project" value="UniProtKB-EC"/>
</dbReference>
<evidence type="ECO:0000313" key="6">
    <source>
        <dbReference type="Proteomes" id="UP000824005"/>
    </source>
</evidence>
<name>A0A9D1YX45_9MICO</name>
<dbReference type="InterPro" id="IPR002020">
    <property type="entry name" value="Citrate_synthase"/>
</dbReference>
<dbReference type="EC" id="2.3.3.16" evidence="3"/>
<organism evidence="5 6">
    <name type="scientific">Candidatus Agrococcus pullicola</name>
    <dbReference type="NCBI Taxonomy" id="2838429"/>
    <lineage>
        <taxon>Bacteria</taxon>
        <taxon>Bacillati</taxon>
        <taxon>Actinomycetota</taxon>
        <taxon>Actinomycetes</taxon>
        <taxon>Micrococcales</taxon>
        <taxon>Microbacteriaceae</taxon>
        <taxon>Agrococcus</taxon>
    </lineage>
</organism>